<keyword evidence="1" id="KW-0001">2Fe-2S</keyword>
<proteinExistence type="predicted"/>
<dbReference type="InterPro" id="IPR012675">
    <property type="entry name" value="Beta-grasp_dom_sf"/>
</dbReference>
<feature type="domain" description="2Fe-2S ferredoxin-type" evidence="6">
    <location>
        <begin position="5"/>
        <end position="81"/>
    </location>
</feature>
<protein>
    <submittedName>
        <fullName evidence="7">(2Fe-2S)-binding protein</fullName>
    </submittedName>
</protein>
<dbReference type="PROSITE" id="PS51085">
    <property type="entry name" value="2FE2S_FER_2"/>
    <property type="match status" value="1"/>
</dbReference>
<evidence type="ECO:0000256" key="5">
    <source>
        <dbReference type="ARBA" id="ARBA00023014"/>
    </source>
</evidence>
<evidence type="ECO:0000256" key="3">
    <source>
        <dbReference type="ARBA" id="ARBA00023002"/>
    </source>
</evidence>
<comment type="caution">
    <text evidence="7">The sequence shown here is derived from an EMBL/GenBank/DDBJ whole genome shotgun (WGS) entry which is preliminary data.</text>
</comment>
<dbReference type="Pfam" id="PF01799">
    <property type="entry name" value="Fer2_2"/>
    <property type="match status" value="1"/>
</dbReference>
<dbReference type="Gene3D" id="1.10.150.120">
    <property type="entry name" value="[2Fe-2S]-binding domain"/>
    <property type="match status" value="1"/>
</dbReference>
<dbReference type="PANTHER" id="PTHR44379">
    <property type="entry name" value="OXIDOREDUCTASE WITH IRON-SULFUR SUBUNIT"/>
    <property type="match status" value="1"/>
</dbReference>
<keyword evidence="8" id="KW-1185">Reference proteome</keyword>
<evidence type="ECO:0000259" key="6">
    <source>
        <dbReference type="PROSITE" id="PS51085"/>
    </source>
</evidence>
<dbReference type="Pfam" id="PF00111">
    <property type="entry name" value="Fer2"/>
    <property type="match status" value="1"/>
</dbReference>
<reference evidence="8" key="1">
    <citation type="journal article" date="2019" name="Int. J. Syst. Evol. Microbiol.">
        <title>The Global Catalogue of Microorganisms (GCM) 10K type strain sequencing project: providing services to taxonomists for standard genome sequencing and annotation.</title>
        <authorList>
            <consortium name="The Broad Institute Genomics Platform"/>
            <consortium name="The Broad Institute Genome Sequencing Center for Infectious Disease"/>
            <person name="Wu L."/>
            <person name="Ma J."/>
        </authorList>
    </citation>
    <scope>NUCLEOTIDE SEQUENCE [LARGE SCALE GENOMIC DNA]</scope>
    <source>
        <strain evidence="8">DFY41</strain>
    </source>
</reference>
<evidence type="ECO:0000313" key="8">
    <source>
        <dbReference type="Proteomes" id="UP001596087"/>
    </source>
</evidence>
<dbReference type="InterPro" id="IPR036010">
    <property type="entry name" value="2Fe-2S_ferredoxin-like_sf"/>
</dbReference>
<evidence type="ECO:0000256" key="1">
    <source>
        <dbReference type="ARBA" id="ARBA00022714"/>
    </source>
</evidence>
<keyword evidence="4" id="KW-0408">Iron</keyword>
<evidence type="ECO:0000313" key="7">
    <source>
        <dbReference type="EMBL" id="MFC5176195.1"/>
    </source>
</evidence>
<dbReference type="SUPFAM" id="SSF47741">
    <property type="entry name" value="CO dehydrogenase ISP C-domain like"/>
    <property type="match status" value="1"/>
</dbReference>
<dbReference type="EMBL" id="JBHSKD010000006">
    <property type="protein sequence ID" value="MFC5176195.1"/>
    <property type="molecule type" value="Genomic_DNA"/>
</dbReference>
<accession>A0ABW0BG65</accession>
<evidence type="ECO:0000256" key="2">
    <source>
        <dbReference type="ARBA" id="ARBA00022723"/>
    </source>
</evidence>
<dbReference type="PROSITE" id="PS00197">
    <property type="entry name" value="2FE2S_FER_1"/>
    <property type="match status" value="1"/>
</dbReference>
<dbReference type="InterPro" id="IPR002888">
    <property type="entry name" value="2Fe-2S-bd"/>
</dbReference>
<dbReference type="RefSeq" id="WP_378588203.1">
    <property type="nucleotide sequence ID" value="NZ_JBHSKD010000006.1"/>
</dbReference>
<dbReference type="InterPro" id="IPR006058">
    <property type="entry name" value="2Fe2S_fd_BS"/>
</dbReference>
<keyword evidence="5" id="KW-0411">Iron-sulfur</keyword>
<dbReference type="InterPro" id="IPR051452">
    <property type="entry name" value="Diverse_Oxidoreductases"/>
</dbReference>
<evidence type="ECO:0000256" key="4">
    <source>
        <dbReference type="ARBA" id="ARBA00023004"/>
    </source>
</evidence>
<keyword evidence="3" id="KW-0560">Oxidoreductase</keyword>
<dbReference type="InterPro" id="IPR036884">
    <property type="entry name" value="2Fe-2S-bd_dom_sf"/>
</dbReference>
<keyword evidence="2" id="KW-0479">Metal-binding</keyword>
<dbReference type="CDD" id="cd00207">
    <property type="entry name" value="fer2"/>
    <property type="match status" value="1"/>
</dbReference>
<organism evidence="7 8">
    <name type="scientific">Nocardioides taihuensis</name>
    <dbReference type="NCBI Taxonomy" id="1835606"/>
    <lineage>
        <taxon>Bacteria</taxon>
        <taxon>Bacillati</taxon>
        <taxon>Actinomycetota</taxon>
        <taxon>Actinomycetes</taxon>
        <taxon>Propionibacteriales</taxon>
        <taxon>Nocardioidaceae</taxon>
        <taxon>Nocardioides</taxon>
    </lineage>
</organism>
<gene>
    <name evidence="7" type="ORF">ACFPGP_05900</name>
</gene>
<dbReference type="InterPro" id="IPR001041">
    <property type="entry name" value="2Fe-2S_ferredoxin-type"/>
</dbReference>
<dbReference type="Proteomes" id="UP001596087">
    <property type="component" value="Unassembled WGS sequence"/>
</dbReference>
<name>A0ABW0BG65_9ACTN</name>
<dbReference type="SUPFAM" id="SSF54292">
    <property type="entry name" value="2Fe-2S ferredoxin-like"/>
    <property type="match status" value="1"/>
</dbReference>
<dbReference type="PANTHER" id="PTHR44379:SF5">
    <property type="entry name" value="OXIDOREDUCTASE WITH IRON-SULFUR SUBUNIT"/>
    <property type="match status" value="1"/>
</dbReference>
<sequence>MSEQQTVTVTVNGQTYQRQCESRITLADFLRQNCGLTGTHLGCEHGVCGACTILIDGVTARSCLTLAVQVDGAEIKTVEGLAPAGELSPLQKAFRANHGLQCGFCTPGMLMCATELLAENPNPTAEEVRRGISGNLCRCTGYDSIVKSVLSAAEATANPDEEKVS</sequence>
<dbReference type="Gene3D" id="3.10.20.30">
    <property type="match status" value="1"/>
</dbReference>